<name>L8H5F0_ACACF</name>
<dbReference type="GeneID" id="14921260"/>
<dbReference type="VEuPathDB" id="AmoebaDB:ACA1_352730"/>
<dbReference type="EMBL" id="KB007918">
    <property type="protein sequence ID" value="ELR20405.1"/>
    <property type="molecule type" value="Genomic_DNA"/>
</dbReference>
<dbReference type="InterPro" id="IPR046938">
    <property type="entry name" value="DNA_clamp_sf"/>
</dbReference>
<dbReference type="SUPFAM" id="SSF55979">
    <property type="entry name" value="DNA clamp"/>
    <property type="match status" value="1"/>
</dbReference>
<evidence type="ECO:0000313" key="2">
    <source>
        <dbReference type="Proteomes" id="UP000011083"/>
    </source>
</evidence>
<dbReference type="RefSeq" id="XP_004342820.1">
    <property type="nucleotide sequence ID" value="XM_004342771.1"/>
</dbReference>
<sequence>MLCSTQILQLTLLNHERIHIPVLTDACLDLGRQGDELHVEVKRGKGVCFSEHDHSELFVFKYFASIAKGCASLPECEALLMQLGSGLPLSLLCQLTNTGHLNFFLAPLIQTN</sequence>
<evidence type="ECO:0008006" key="3">
    <source>
        <dbReference type="Google" id="ProtNLM"/>
    </source>
</evidence>
<reference evidence="1 2" key="1">
    <citation type="journal article" date="2013" name="Genome Biol.">
        <title>Genome of Acanthamoeba castellanii highlights extensive lateral gene transfer and early evolution of tyrosine kinase signaling.</title>
        <authorList>
            <person name="Clarke M."/>
            <person name="Lohan A.J."/>
            <person name="Liu B."/>
            <person name="Lagkouvardos I."/>
            <person name="Roy S."/>
            <person name="Zafar N."/>
            <person name="Bertelli C."/>
            <person name="Schilde C."/>
            <person name="Kianianmomeni A."/>
            <person name="Burglin T.R."/>
            <person name="Frech C."/>
            <person name="Turcotte B."/>
            <person name="Kopec K.O."/>
            <person name="Synnott J.M."/>
            <person name="Choo C."/>
            <person name="Paponov I."/>
            <person name="Finkler A."/>
            <person name="Soon Heng Tan C."/>
            <person name="Hutchins A.P."/>
            <person name="Weinmeier T."/>
            <person name="Rattei T."/>
            <person name="Chu J.S."/>
            <person name="Gimenez G."/>
            <person name="Irimia M."/>
            <person name="Rigden D.J."/>
            <person name="Fitzpatrick D.A."/>
            <person name="Lorenzo-Morales J."/>
            <person name="Bateman A."/>
            <person name="Chiu C.H."/>
            <person name="Tang P."/>
            <person name="Hegemann P."/>
            <person name="Fromm H."/>
            <person name="Raoult D."/>
            <person name="Greub G."/>
            <person name="Miranda-Saavedra D."/>
            <person name="Chen N."/>
            <person name="Nash P."/>
            <person name="Ginger M.L."/>
            <person name="Horn M."/>
            <person name="Schaap P."/>
            <person name="Caler L."/>
            <person name="Loftus B."/>
        </authorList>
    </citation>
    <scope>NUCLEOTIDE SEQUENCE [LARGE SCALE GENOMIC DNA]</scope>
    <source>
        <strain evidence="1 2">Neff</strain>
    </source>
</reference>
<gene>
    <name evidence="1" type="ORF">ACA1_352730</name>
</gene>
<organism evidence="1 2">
    <name type="scientific">Acanthamoeba castellanii (strain ATCC 30010 / Neff)</name>
    <dbReference type="NCBI Taxonomy" id="1257118"/>
    <lineage>
        <taxon>Eukaryota</taxon>
        <taxon>Amoebozoa</taxon>
        <taxon>Discosea</taxon>
        <taxon>Longamoebia</taxon>
        <taxon>Centramoebida</taxon>
        <taxon>Acanthamoebidae</taxon>
        <taxon>Acanthamoeba</taxon>
    </lineage>
</organism>
<keyword evidence="2" id="KW-1185">Reference proteome</keyword>
<dbReference type="Proteomes" id="UP000011083">
    <property type="component" value="Unassembled WGS sequence"/>
</dbReference>
<dbReference type="Gene3D" id="3.70.10.10">
    <property type="match status" value="1"/>
</dbReference>
<dbReference type="AlphaFoldDB" id="L8H5F0"/>
<dbReference type="KEGG" id="acan:ACA1_352730"/>
<protein>
    <recommendedName>
        <fullName evidence="3">Proliferating cell nuclear antigen</fullName>
    </recommendedName>
</protein>
<evidence type="ECO:0000313" key="1">
    <source>
        <dbReference type="EMBL" id="ELR20405.1"/>
    </source>
</evidence>
<proteinExistence type="predicted"/>
<accession>L8H5F0</accession>